<gene>
    <name evidence="3" type="ORF">BGAL_0169g00270</name>
</gene>
<evidence type="ECO:0000256" key="2">
    <source>
        <dbReference type="SAM" id="Phobius"/>
    </source>
</evidence>
<feature type="transmembrane region" description="Helical" evidence="2">
    <location>
        <begin position="37"/>
        <end position="61"/>
    </location>
</feature>
<sequence length="856" mass="94426">MTKKPYPVLAPRGQIPITHLPHLTPSLTPRTSLTQRILTPLIVCATLVILLLCVVAGIVLTVNIFGDGHALALVLRVGTGFVVVGSSLTLIYLILHFSASIQNNPVGFVRPPELKLHAYSFITARVTLVSWMLSIIVSSVVVSKSKVCVPGTTDCKVQIGGLVLSCVGFVATGIILTALEACQYPFQLPTRTNLLQDGEINCRVSSFGDDLVDSNLTSLNPSAANILQSHLASASVSADSIPSLPDDYLFMGNEREEWEKNYSLALAKERITRETNIKRKPVPTETAIEEGLPKSESQVSVNSMPGEFPEEREKIVPLRPRYTPIAELVSTPSSTPVISQEKEEEKEKTKSWGLGWSYFTRDTSTNTSTATELNDNEKCVTQSDSAISLGVPSNPSTGHSTCGTCAHPISKSPDNFLSQRIGRQRNVTPSSSIIDASMRSPLSTMRTAESPEIAIKPDVAVVPTTIPSSLDRISPRKPPITQPLPIAILNEMMIRRPSIPAPSRMPGGFTKEYIQSTSAHITPLKRKPVESTKILKHPPKSWKDALPVRGGSFEIERKPLASSKEIPSHKSQNPALNSKPKQKATQPRPSLKSWKDSLPIRGGSFDPQRSTANIRDVFPNITRGPFDQNQNHNHNPKPTSPFATTKLTPLIPKKKTASQKPTQKPHKSPNTAIVIKKRSTEMQVPGAFIEYSKFERTKERPTSREMKVPGAFIESVPSTPEFEKNQEEETIVQKKPQGVRPLKLRQKGKVLEKEKENQKLKEKEKVKLKSTEPRNSKQTNKIPDVDEPETLYKPAPLGPRPFKRRFFGRATVETAKNGNEVEAAQLWRGMDWARVEPLRKLSLGEVSSGMGNLWDD</sequence>
<organism evidence="3 4">
    <name type="scientific">Botrytis galanthina</name>
    <dbReference type="NCBI Taxonomy" id="278940"/>
    <lineage>
        <taxon>Eukaryota</taxon>
        <taxon>Fungi</taxon>
        <taxon>Dikarya</taxon>
        <taxon>Ascomycota</taxon>
        <taxon>Pezizomycotina</taxon>
        <taxon>Leotiomycetes</taxon>
        <taxon>Helotiales</taxon>
        <taxon>Sclerotiniaceae</taxon>
        <taxon>Botrytis</taxon>
    </lineage>
</organism>
<feature type="region of interest" description="Disordered" evidence="1">
    <location>
        <begin position="518"/>
        <end position="645"/>
    </location>
</feature>
<comment type="caution">
    <text evidence="3">The sequence shown here is derived from an EMBL/GenBank/DDBJ whole genome shotgun (WGS) entry which is preliminary data.</text>
</comment>
<feature type="compositionally biased region" description="Basic and acidic residues" evidence="1">
    <location>
        <begin position="749"/>
        <end position="775"/>
    </location>
</feature>
<dbReference type="OrthoDB" id="3531381at2759"/>
<keyword evidence="2" id="KW-1133">Transmembrane helix</keyword>
<feature type="region of interest" description="Disordered" evidence="1">
    <location>
        <begin position="719"/>
        <end position="803"/>
    </location>
</feature>
<name>A0A4S8R1W8_9HELO</name>
<evidence type="ECO:0000313" key="3">
    <source>
        <dbReference type="EMBL" id="THV50015.1"/>
    </source>
</evidence>
<reference evidence="3 4" key="1">
    <citation type="submission" date="2017-12" db="EMBL/GenBank/DDBJ databases">
        <title>Comparative genomics of Botrytis spp.</title>
        <authorList>
            <person name="Valero-Jimenez C.A."/>
            <person name="Tapia P."/>
            <person name="Veloso J."/>
            <person name="Silva-Moreno E."/>
            <person name="Staats M."/>
            <person name="Valdes J.H."/>
            <person name="Van Kan J.A.L."/>
        </authorList>
    </citation>
    <scope>NUCLEOTIDE SEQUENCE [LARGE SCALE GENOMIC DNA]</scope>
    <source>
        <strain evidence="3 4">MUCL435</strain>
    </source>
</reference>
<dbReference type="AlphaFoldDB" id="A0A4S8R1W8"/>
<protein>
    <submittedName>
        <fullName evidence="3">Uncharacterized protein</fullName>
    </submittedName>
</protein>
<keyword evidence="2" id="KW-0472">Membrane</keyword>
<keyword evidence="4" id="KW-1185">Reference proteome</keyword>
<feature type="transmembrane region" description="Helical" evidence="2">
    <location>
        <begin position="162"/>
        <end position="179"/>
    </location>
</feature>
<keyword evidence="2" id="KW-0812">Transmembrane</keyword>
<dbReference type="EMBL" id="PQXL01000169">
    <property type="protein sequence ID" value="THV50015.1"/>
    <property type="molecule type" value="Genomic_DNA"/>
</dbReference>
<accession>A0A4S8R1W8</accession>
<evidence type="ECO:0000256" key="1">
    <source>
        <dbReference type="SAM" id="MobiDB-lite"/>
    </source>
</evidence>
<evidence type="ECO:0000313" key="4">
    <source>
        <dbReference type="Proteomes" id="UP000308671"/>
    </source>
</evidence>
<proteinExistence type="predicted"/>
<feature type="transmembrane region" description="Helical" evidence="2">
    <location>
        <begin position="73"/>
        <end position="98"/>
    </location>
</feature>
<feature type="transmembrane region" description="Helical" evidence="2">
    <location>
        <begin position="118"/>
        <end position="142"/>
    </location>
</feature>
<feature type="compositionally biased region" description="Polar residues" evidence="1">
    <location>
        <begin position="627"/>
        <end position="643"/>
    </location>
</feature>
<dbReference type="Proteomes" id="UP000308671">
    <property type="component" value="Unassembled WGS sequence"/>
</dbReference>